<geneLocation type="mitochondrion" evidence="2"/>
<feature type="transmembrane region" description="Helical" evidence="1">
    <location>
        <begin position="75"/>
        <end position="96"/>
    </location>
</feature>
<feature type="transmembrane region" description="Helical" evidence="1">
    <location>
        <begin position="123"/>
        <end position="147"/>
    </location>
</feature>
<evidence type="ECO:0000313" key="2">
    <source>
        <dbReference type="EMBL" id="AUO29132.1"/>
    </source>
</evidence>
<feature type="transmembrane region" description="Helical" evidence="1">
    <location>
        <begin position="46"/>
        <end position="68"/>
    </location>
</feature>
<dbReference type="EMBL" id="MG010370">
    <property type="protein sequence ID" value="AUO29132.1"/>
    <property type="molecule type" value="Genomic_DNA"/>
</dbReference>
<sequence length="160" mass="18489">MFFLLTSIMYLSLLFIQLTTPLTMGLSIIVLATFISVLMFNLILSSWFSFLLIMVFLSGMMIIFIYISSLAANEILFNNNTAFIIPFILMFIIYNYKQMLTLDSNNKFSTVLPSYSFEMMYKVYTTSVCLFTIFLIIYLLLALIVVVKNSSMKQAPLRMK</sequence>
<evidence type="ECO:0000256" key="1">
    <source>
        <dbReference type="SAM" id="Phobius"/>
    </source>
</evidence>
<gene>
    <name evidence="2" type="primary">Nad6</name>
</gene>
<keyword evidence="1" id="KW-1133">Transmembrane helix</keyword>
<protein>
    <submittedName>
        <fullName evidence="2">NADH dehydrogenase subunit 6</fullName>
    </submittedName>
</protein>
<reference evidence="2" key="1">
    <citation type="journal article" date="2017" name="Mitochondrial DNA Part B Resour">
        <title>The complete mitochondrial genomes of two talitrid amphipods, Platorchestia japonica and P. parapacifica (Crustacea, Amphipoda).</title>
        <authorList>
            <person name="Yang H.-M."/>
            <person name="Song J.-H."/>
            <person name="Kim M.-S."/>
            <person name="Min G.-S."/>
        </authorList>
    </citation>
    <scope>NUCLEOTIDE SEQUENCE</scope>
    <source>
        <strain evidence="2">A</strain>
    </source>
</reference>
<organism evidence="2">
    <name type="scientific">Platorchestia japonica</name>
    <dbReference type="NCBI Taxonomy" id="462861"/>
    <lineage>
        <taxon>Eukaryota</taxon>
        <taxon>Metazoa</taxon>
        <taxon>Ecdysozoa</taxon>
        <taxon>Arthropoda</taxon>
        <taxon>Crustacea</taxon>
        <taxon>Multicrustacea</taxon>
        <taxon>Malacostraca</taxon>
        <taxon>Eumalacostraca</taxon>
        <taxon>Peracarida</taxon>
        <taxon>Amphipoda</taxon>
        <taxon>Senticaudata</taxon>
        <taxon>Talitrida</taxon>
        <taxon>Talitroidea</taxon>
        <taxon>Talitridae</taxon>
        <taxon>Platorchestia</taxon>
    </lineage>
</organism>
<accession>A0A343S9Z9</accession>
<keyword evidence="2" id="KW-0496">Mitochondrion</keyword>
<proteinExistence type="predicted"/>
<feature type="transmembrane region" description="Helical" evidence="1">
    <location>
        <begin position="12"/>
        <end position="40"/>
    </location>
</feature>
<keyword evidence="1" id="KW-0472">Membrane</keyword>
<keyword evidence="1" id="KW-0812">Transmembrane</keyword>
<name>A0A343S9Z9_9CRUS</name>
<dbReference type="AlphaFoldDB" id="A0A343S9Z9"/>